<dbReference type="EMBL" id="CAACVJ010000171">
    <property type="protein sequence ID" value="VEP14270.1"/>
    <property type="molecule type" value="Genomic_DNA"/>
</dbReference>
<keyword evidence="1" id="KW-0812">Transmembrane</keyword>
<dbReference type="InterPro" id="IPR017932">
    <property type="entry name" value="GATase_2_dom"/>
</dbReference>
<feature type="transmembrane region" description="Helical" evidence="1">
    <location>
        <begin position="141"/>
        <end position="158"/>
    </location>
</feature>
<dbReference type="InterPro" id="IPR029055">
    <property type="entry name" value="Ntn_hydrolases_N"/>
</dbReference>
<feature type="domain" description="Glutamine amidotransferase type-2" evidence="2">
    <location>
        <begin position="196"/>
        <end position="588"/>
    </location>
</feature>
<proteinExistence type="predicted"/>
<feature type="transmembrane region" description="Helical" evidence="1">
    <location>
        <begin position="52"/>
        <end position="72"/>
    </location>
</feature>
<evidence type="ECO:0000259" key="2">
    <source>
        <dbReference type="PROSITE" id="PS51278"/>
    </source>
</evidence>
<evidence type="ECO:0000256" key="1">
    <source>
        <dbReference type="SAM" id="Phobius"/>
    </source>
</evidence>
<feature type="transmembrane region" description="Helical" evidence="1">
    <location>
        <begin position="979"/>
        <end position="1002"/>
    </location>
</feature>
<organism evidence="4 5">
    <name type="scientific">Hyella patelloides LEGE 07179</name>
    <dbReference type="NCBI Taxonomy" id="945734"/>
    <lineage>
        <taxon>Bacteria</taxon>
        <taxon>Bacillati</taxon>
        <taxon>Cyanobacteriota</taxon>
        <taxon>Cyanophyceae</taxon>
        <taxon>Pleurocapsales</taxon>
        <taxon>Hyellaceae</taxon>
        <taxon>Hyella</taxon>
    </lineage>
</organism>
<gene>
    <name evidence="3" type="ORF">H1P_2520007</name>
    <name evidence="4" type="ORF">H1P_2640007</name>
</gene>
<feature type="transmembrane region" description="Helical" evidence="1">
    <location>
        <begin position="109"/>
        <end position="129"/>
    </location>
</feature>
<dbReference type="Gene3D" id="3.60.20.10">
    <property type="entry name" value="Glutamine Phosphoribosylpyrophosphate, subunit 1, domain 1"/>
    <property type="match status" value="1"/>
</dbReference>
<evidence type="ECO:0000313" key="4">
    <source>
        <dbReference type="EMBL" id="VEP14437.1"/>
    </source>
</evidence>
<dbReference type="AlphaFoldDB" id="A0A563VSS5"/>
<evidence type="ECO:0000313" key="5">
    <source>
        <dbReference type="Proteomes" id="UP000320055"/>
    </source>
</evidence>
<keyword evidence="1" id="KW-1133">Transmembrane helix</keyword>
<protein>
    <recommendedName>
        <fullName evidence="2">Glutamine amidotransferase type-2 domain-containing protein</fullName>
    </recommendedName>
</protein>
<name>A0A563VSS5_9CYAN</name>
<dbReference type="RefSeq" id="WP_246141947.1">
    <property type="nucleotide sequence ID" value="NZ_LR213995.1"/>
</dbReference>
<sequence length="1232" mass="138176">MGNKLIAIFELQEKQMYKSTWLSILQNVIFEAIAILLIVASGMETGNMISDCLLFLFYSMLLRLTWNSAIVIHGLGHTFAIAVIDQQLSILNLTNILEHRSIKTVFQSLLPFSNIFIPFLTTCSDFPYLAVGNSTQVRVKALGGILFNFLFVAITVFFHPSNLISQTFIVANLLIALSSLSDIDALVTGVADCFYCGNFGLIAHRQPDDGNELLPARIVEMAQIMGRETEIRGEQAGGGLVLARDEEQIVFVGKKVVKRKRDNLTQSLEAAFAPIRQKAIASDIKPLESLVIGAWHYRYATSGTAPSELETHWHEWMGARNENVWQFIDREWVCQTKNVNHRITHNGDFDAWELFGQEVDNLTLGLWLERILHTPNATEGDSPKIAGMMDLLITKGMWYASSRLAYQLAITQCLAVSEIANSLESAFPSVENLTSWTEIFESIFAELSHSPEPDSLYFPQYLNRLENNILQAISDQTIIAKWSESQRTAFVQTAIEAFFHNDLYRATQIFISRAKGSFGLVTVSTLEESQLVLAAKGQPITIGFNWQQKYMVYASEPAAVDRVLADVSGSSRLDLNPQAGEIAQVSAEDITIYSLKKQRELKASELENRWISLKHHPHLPYVKFSESENQDPVESDLQSIPRVLAEIKTSWQNSTSLNRQSADYLVHLLTEKVQRFEQKQQKMFQAGLMSQIRPTPTVDLLITGEENSLWLGERFAQNLKTVFPLLNVVTISANEVLQQLSQNLNQLCLNKNSLVLAITQSGQTFSTVQVIDTFDHLCDQGVIGELFILTGELSSFINSTQGNGGVTAILPSSFLDNPHRHRIFINGSGRRKAEPSTVTVAAAGQTLTELLFYLAQQMKNNFPDSEPFGMNLTSESLLVLAMMKDDFLNKNVRQIIGVTARGKPIKSAIRQKLVQGGRHWGLHVTETPLAWAIHAFYVFITVGWVIPFGETLPLVKTSLGLIFNLANLPQSLLEAVSPVITLADIAIYIFGSWFWTLLIRYFQGRQLLARMGKRTLVIGDVPWVNQLLQAYISKLFSLSYGIATIEVHGSNPQNHFLHAFGHRVVRGTLIFLGVPDGRRSKKLQEAENAVLMTGKQANGVRNINVGPEIVVMGHHDAAIADKGFSDAIILDSNDDAIYFRNSTVTEQKEQIEELRESCFGAFERLLASYVFFWALAKKVASFPLLKYEYWKSQSRTKIMTTASPVAGLNLSKLFHKNRLYRKIKFKKYTKNN</sequence>
<dbReference type="EMBL" id="CAACVJ010000184">
    <property type="protein sequence ID" value="VEP14437.1"/>
    <property type="molecule type" value="Genomic_DNA"/>
</dbReference>
<dbReference type="Proteomes" id="UP000320055">
    <property type="component" value="Unassembled WGS sequence"/>
</dbReference>
<keyword evidence="5" id="KW-1185">Reference proteome</keyword>
<accession>A0A563VSS5</accession>
<evidence type="ECO:0000313" key="3">
    <source>
        <dbReference type="EMBL" id="VEP14270.1"/>
    </source>
</evidence>
<reference evidence="4 5" key="1">
    <citation type="submission" date="2019-01" db="EMBL/GenBank/DDBJ databases">
        <authorList>
            <person name="Brito A."/>
        </authorList>
    </citation>
    <scope>NUCLEOTIDE SEQUENCE [LARGE SCALE GENOMIC DNA]</scope>
    <source>
        <strain evidence="4">1</strain>
    </source>
</reference>
<keyword evidence="1" id="KW-0472">Membrane</keyword>
<feature type="transmembrane region" description="Helical" evidence="1">
    <location>
        <begin position="20"/>
        <end position="40"/>
    </location>
</feature>
<dbReference type="PROSITE" id="PS51278">
    <property type="entry name" value="GATASE_TYPE_2"/>
    <property type="match status" value="1"/>
</dbReference>